<evidence type="ECO:0000256" key="8">
    <source>
        <dbReference type="ARBA" id="ARBA00023004"/>
    </source>
</evidence>
<comment type="caution">
    <text evidence="12">The sequence shown here is derived from an EMBL/GenBank/DDBJ whole genome shotgun (WGS) entry which is preliminary data.</text>
</comment>
<keyword evidence="13" id="KW-1185">Reference proteome</keyword>
<evidence type="ECO:0000256" key="3">
    <source>
        <dbReference type="ARBA" id="ARBA00010312"/>
    </source>
</evidence>
<sequence length="775" mass="86217">MVKKKIEKYQHAAGGWGALASTARHLIKSENVAKNIRNLLKTNQNIGFDCPGCAWGDELQHSHFKFCENGAKAVNWEATKKRVTAEFFAKHPVSWLKKQDGYFLEYQGRLSQPMVYNADTDHYQPISWKEAFELVAEELNALESPDQAEFYTSGRASNEAAFMYQLFVRKFGTNNFPDCSNMCHEASGVALNQSIGIGKGTVTLEDFENADAIFIFGQNPATNHPRMMDTLYKASKRGASIVSFNTLKERGLERFSNPQNKLEMIKRGSTPISSLYLTPKLGGDMAAVRGMVKYTLEQHKEKVANGEQGIFDEQFLAEHCDGVQQYLEVVAQTSWDKIEAQSGLSRTQIEQAAKLHLKSQKVICTWAMGVTQHKHSVQTIQEIVNFQLLRGQIGKLGAGLCPVRGHSNVQGDRTMGIHEKPNPTLLKNIENAFGFTPPAHEGHNVVQAIQAMNEGKSKVFIGLGGNFSAATPDTELTEKAMSSCNLTVHIATKLNRSHLVTGKKALILPCLGRTDIDIQKSGPQKVTVEDSFSMVHSSAGVIDSDTGDMKSEVAIIAGIAQATLGNTPVNWDELTDDYDNIRDYIEKVIPGFNDFNRKLQQPGGFYLGNSAAELKWNTKNGKATFYSHSLPDSVIPKIVSDQQESSGIYVLQTTRTHDQYNTTVYGMDDRYRGIYGIRKVLLMNKDDIEALGLKHEDTVAMRTVWHDDQERKVTGFTVVEYDIPRGNITAYYPETNPLVPLDSYGDMSWTPTSKSIAVEVLKDNESNQLDIKTKS</sequence>
<comment type="cofactor">
    <cofactor evidence="2">
        <name>[4Fe-4S] cluster</name>
        <dbReference type="ChEBI" id="CHEBI:49883"/>
    </cofactor>
</comment>
<reference evidence="12" key="1">
    <citation type="submission" date="2021-11" db="EMBL/GenBank/DDBJ databases">
        <authorList>
            <person name="Rodrigo-Torres L."/>
            <person name="Arahal R. D."/>
            <person name="Lucena T."/>
        </authorList>
    </citation>
    <scope>NUCLEOTIDE SEQUENCE</scope>
    <source>
        <strain evidence="12">CECT 7928</strain>
    </source>
</reference>
<evidence type="ECO:0000256" key="1">
    <source>
        <dbReference type="ARBA" id="ARBA00001942"/>
    </source>
</evidence>
<dbReference type="InterPro" id="IPR006656">
    <property type="entry name" value="Mopterin_OxRdtase"/>
</dbReference>
<keyword evidence="9" id="KW-0411">Iron-sulfur</keyword>
<comment type="cofactor">
    <cofactor evidence="1">
        <name>Mo-bis(molybdopterin guanine dinucleotide)</name>
        <dbReference type="ChEBI" id="CHEBI:60539"/>
    </cofactor>
</comment>
<evidence type="ECO:0000256" key="4">
    <source>
        <dbReference type="ARBA" id="ARBA00022485"/>
    </source>
</evidence>
<dbReference type="PANTHER" id="PTHR43105:SF4">
    <property type="entry name" value="PROTEIN YDEP"/>
    <property type="match status" value="1"/>
</dbReference>
<evidence type="ECO:0000256" key="9">
    <source>
        <dbReference type="ARBA" id="ARBA00023014"/>
    </source>
</evidence>
<accession>A0ABN8E3S7</accession>
<dbReference type="Proteomes" id="UP000838748">
    <property type="component" value="Unassembled WGS sequence"/>
</dbReference>
<keyword evidence="8" id="KW-0408">Iron</keyword>
<dbReference type="InterPro" id="IPR010046">
    <property type="entry name" value="Mopterin_OxRdtse_a_bac"/>
</dbReference>
<protein>
    <submittedName>
        <fullName evidence="12">Protein YdeP</fullName>
    </submittedName>
</protein>
<keyword evidence="5" id="KW-0500">Molybdenum</keyword>
<dbReference type="InterPro" id="IPR041953">
    <property type="entry name" value="YdeP_MopB"/>
</dbReference>
<dbReference type="PANTHER" id="PTHR43105">
    <property type="entry name" value="RESPIRATORY NITRATE REDUCTASE"/>
    <property type="match status" value="1"/>
</dbReference>
<dbReference type="Gene3D" id="3.40.50.740">
    <property type="match status" value="1"/>
</dbReference>
<dbReference type="CDD" id="cd02767">
    <property type="entry name" value="MopB_ydeP"/>
    <property type="match status" value="1"/>
</dbReference>
<name>A0ABN8E3S7_9VIBR</name>
<dbReference type="NCBIfam" id="TIGR01701">
    <property type="entry name" value="Fdhalpha-like"/>
    <property type="match status" value="1"/>
</dbReference>
<dbReference type="RefSeq" id="WP_237361974.1">
    <property type="nucleotide sequence ID" value="NZ_CAKLDM010000002.1"/>
</dbReference>
<evidence type="ECO:0000256" key="7">
    <source>
        <dbReference type="ARBA" id="ARBA00023002"/>
    </source>
</evidence>
<dbReference type="EMBL" id="CAKLDM010000002">
    <property type="protein sequence ID" value="CAH0539929.1"/>
    <property type="molecule type" value="Genomic_DNA"/>
</dbReference>
<feature type="domain" description="Molybdopterin dinucleotide-binding" evidence="11">
    <location>
        <begin position="650"/>
        <end position="754"/>
    </location>
</feature>
<dbReference type="SUPFAM" id="SSF50692">
    <property type="entry name" value="ADC-like"/>
    <property type="match status" value="1"/>
</dbReference>
<dbReference type="PIRSF" id="PIRSF000144">
    <property type="entry name" value="CbbBc"/>
    <property type="match status" value="1"/>
</dbReference>
<dbReference type="Pfam" id="PF00384">
    <property type="entry name" value="Molybdopterin"/>
    <property type="match status" value="1"/>
</dbReference>
<dbReference type="InterPro" id="IPR009010">
    <property type="entry name" value="Asp_de-COase-like_dom_sf"/>
</dbReference>
<evidence type="ECO:0000256" key="2">
    <source>
        <dbReference type="ARBA" id="ARBA00001966"/>
    </source>
</evidence>
<evidence type="ECO:0000259" key="11">
    <source>
        <dbReference type="Pfam" id="PF01568"/>
    </source>
</evidence>
<gene>
    <name evidence="12" type="primary">ydeP</name>
    <name evidence="12" type="ORF">VMF7928_02529</name>
</gene>
<dbReference type="Pfam" id="PF01568">
    <property type="entry name" value="Molydop_binding"/>
    <property type="match status" value="1"/>
</dbReference>
<keyword evidence="4" id="KW-0004">4Fe-4S</keyword>
<evidence type="ECO:0000313" key="13">
    <source>
        <dbReference type="Proteomes" id="UP000838748"/>
    </source>
</evidence>
<evidence type="ECO:0000313" key="12">
    <source>
        <dbReference type="EMBL" id="CAH0539929.1"/>
    </source>
</evidence>
<dbReference type="InterPro" id="IPR037951">
    <property type="entry name" value="MopB_CT_YdeP"/>
</dbReference>
<evidence type="ECO:0000259" key="10">
    <source>
        <dbReference type="Pfam" id="PF00384"/>
    </source>
</evidence>
<proteinExistence type="inferred from homology"/>
<dbReference type="CDD" id="cd02787">
    <property type="entry name" value="MopB_CT_ydeP"/>
    <property type="match status" value="1"/>
</dbReference>
<organism evidence="12 13">
    <name type="scientific">Vibrio marisflavi CECT 7928</name>
    <dbReference type="NCBI Taxonomy" id="634439"/>
    <lineage>
        <taxon>Bacteria</taxon>
        <taxon>Pseudomonadati</taxon>
        <taxon>Pseudomonadota</taxon>
        <taxon>Gammaproteobacteria</taxon>
        <taxon>Vibrionales</taxon>
        <taxon>Vibrionaceae</taxon>
        <taxon>Vibrio</taxon>
    </lineage>
</organism>
<keyword evidence="7" id="KW-0560">Oxidoreductase</keyword>
<keyword evidence="6" id="KW-0479">Metal-binding</keyword>
<dbReference type="InterPro" id="IPR050123">
    <property type="entry name" value="Prok_molybdopt-oxidoreductase"/>
</dbReference>
<evidence type="ECO:0000256" key="6">
    <source>
        <dbReference type="ARBA" id="ARBA00022723"/>
    </source>
</evidence>
<dbReference type="SUPFAM" id="SSF53706">
    <property type="entry name" value="Formate dehydrogenase/DMSO reductase, domains 1-3"/>
    <property type="match status" value="1"/>
</dbReference>
<comment type="similarity">
    <text evidence="3">Belongs to the prokaryotic molybdopterin-containing oxidoreductase family.</text>
</comment>
<dbReference type="Gene3D" id="3.40.228.10">
    <property type="entry name" value="Dimethylsulfoxide Reductase, domain 2"/>
    <property type="match status" value="1"/>
</dbReference>
<evidence type="ECO:0000256" key="5">
    <source>
        <dbReference type="ARBA" id="ARBA00022505"/>
    </source>
</evidence>
<feature type="domain" description="Molybdopterin oxidoreductase" evidence="10">
    <location>
        <begin position="109"/>
        <end position="490"/>
    </location>
</feature>
<dbReference type="InterPro" id="IPR006657">
    <property type="entry name" value="MoPterin_dinucl-bd_dom"/>
</dbReference>